<dbReference type="GO" id="GO:0032259">
    <property type="term" value="P:methylation"/>
    <property type="evidence" value="ECO:0007669"/>
    <property type="project" value="UniProtKB-KW"/>
</dbReference>
<dbReference type="EMBL" id="QOVC01000003">
    <property type="protein sequence ID" value="KAA0691633.1"/>
    <property type="molecule type" value="Genomic_DNA"/>
</dbReference>
<comment type="caution">
    <text evidence="1">The sequence shown here is derived from an EMBL/GenBank/DDBJ whole genome shotgun (WGS) entry which is preliminary data.</text>
</comment>
<dbReference type="SUPFAM" id="SSF53335">
    <property type="entry name" value="S-adenosyl-L-methionine-dependent methyltransferases"/>
    <property type="match status" value="1"/>
</dbReference>
<gene>
    <name evidence="1" type="ORF">DTX73_04785</name>
</gene>
<proteinExistence type="predicted"/>
<dbReference type="Proteomes" id="UP000448762">
    <property type="component" value="Unassembled WGS sequence"/>
</dbReference>
<protein>
    <submittedName>
        <fullName evidence="1">DNA methyltransferase</fullName>
    </submittedName>
</protein>
<keyword evidence="1" id="KW-0808">Transferase</keyword>
<name>A0A7V7GP89_ENTFC</name>
<organism evidence="1 2">
    <name type="scientific">Enterococcus faecium</name>
    <name type="common">Streptococcus faecium</name>
    <dbReference type="NCBI Taxonomy" id="1352"/>
    <lineage>
        <taxon>Bacteria</taxon>
        <taxon>Bacillati</taxon>
        <taxon>Bacillota</taxon>
        <taxon>Bacilli</taxon>
        <taxon>Lactobacillales</taxon>
        <taxon>Enterococcaceae</taxon>
        <taxon>Enterococcus</taxon>
    </lineage>
</organism>
<sequence length="248" mass="28860">MIVWALFDSGNGCYAQAAKEFPDIELYSVGLDIENKHDHFIPLNLADYSRLFGNTTLFDTLDELPKPDVILASPPCKSWSVASAMKGGNASWKQEQGDGLFEPQIPLSRFTVRDYEDYSGYQFKPEKSLINRINGELCTFNTIQIIKRYQPRIYVIENPASSRMWEYIERVLGFHIPFDNLTYYNNYDYPISKATKFKSNIYLDLKKQKIRNDVQFNEFSRNYNERSNIPLKLIAAIFEQLESQLQEV</sequence>
<dbReference type="Gene3D" id="3.40.50.150">
    <property type="entry name" value="Vaccinia Virus protein VP39"/>
    <property type="match status" value="1"/>
</dbReference>
<dbReference type="InterPro" id="IPR029063">
    <property type="entry name" value="SAM-dependent_MTases_sf"/>
</dbReference>
<dbReference type="GO" id="GO:0008168">
    <property type="term" value="F:methyltransferase activity"/>
    <property type="evidence" value="ECO:0007669"/>
    <property type="project" value="UniProtKB-KW"/>
</dbReference>
<evidence type="ECO:0000313" key="1">
    <source>
        <dbReference type="EMBL" id="KAA0691633.1"/>
    </source>
</evidence>
<evidence type="ECO:0000313" key="2">
    <source>
        <dbReference type="Proteomes" id="UP000448762"/>
    </source>
</evidence>
<keyword evidence="1" id="KW-0489">Methyltransferase</keyword>
<dbReference type="RefSeq" id="WP_149558020.1">
    <property type="nucleotide sequence ID" value="NZ_QOVC01000003.1"/>
</dbReference>
<accession>A0A7V7GP89</accession>
<dbReference type="AlphaFoldDB" id="A0A7V7GP89"/>
<reference evidence="1 2" key="1">
    <citation type="submission" date="2018-07" db="EMBL/GenBank/DDBJ databases">
        <title>High quality draft genome sequencing of Enterococcus faecium exhibiting probiotic potential isolated from mucus of freshwater fish.</title>
        <authorList>
            <person name="El-Jeni R."/>
            <person name="Ghedira K."/>
            <person name="Abdelhak S."/>
            <person name="El-Bour M."/>
            <person name="Bouhaouala-Zahar B."/>
        </authorList>
    </citation>
    <scope>NUCLEOTIDE SEQUENCE [LARGE SCALE GENOMIC DNA]</scope>
    <source>
        <strain evidence="1 2">R.A73</strain>
    </source>
</reference>